<dbReference type="InterPro" id="IPR013103">
    <property type="entry name" value="RVT_2"/>
</dbReference>
<feature type="compositionally biased region" description="Gly residues" evidence="1">
    <location>
        <begin position="1"/>
        <end position="15"/>
    </location>
</feature>
<proteinExistence type="predicted"/>
<dbReference type="Proteomes" id="UP001454036">
    <property type="component" value="Unassembled WGS sequence"/>
</dbReference>
<evidence type="ECO:0000259" key="2">
    <source>
        <dbReference type="Pfam" id="PF07727"/>
    </source>
</evidence>
<evidence type="ECO:0000313" key="4">
    <source>
        <dbReference type="Proteomes" id="UP001454036"/>
    </source>
</evidence>
<reference evidence="3 4" key="1">
    <citation type="submission" date="2024-01" db="EMBL/GenBank/DDBJ databases">
        <title>The complete chloroplast genome sequence of Lithospermum erythrorhizon: insights into the phylogenetic relationship among Boraginaceae species and the maternal lineages of purple gromwells.</title>
        <authorList>
            <person name="Okada T."/>
            <person name="Watanabe K."/>
        </authorList>
    </citation>
    <scope>NUCLEOTIDE SEQUENCE [LARGE SCALE GENOMIC DNA]</scope>
</reference>
<evidence type="ECO:0000313" key="3">
    <source>
        <dbReference type="EMBL" id="GAA0144882.1"/>
    </source>
</evidence>
<keyword evidence="4" id="KW-1185">Reference proteome</keyword>
<protein>
    <recommendedName>
        <fullName evidence="2">Reverse transcriptase Ty1/copia-type domain-containing protein</fullName>
    </recommendedName>
</protein>
<evidence type="ECO:0000256" key="1">
    <source>
        <dbReference type="SAM" id="MobiDB-lite"/>
    </source>
</evidence>
<dbReference type="AlphaFoldDB" id="A0AAV3P4E0"/>
<name>A0AAV3P4E0_LITER</name>
<feature type="domain" description="Reverse transcriptase Ty1/copia-type" evidence="2">
    <location>
        <begin position="31"/>
        <end position="97"/>
    </location>
</feature>
<sequence>MVVGVGYNGGGGVEDGGGDLEKREKGHGRKKGMGDIEAVKVFLHDKFTIKNIEEAKYFVGVQIAKSVASMYLTHTKYIINIIKDLKLEECTAVATPLQVDWQAHDPNSRLMTDSSTYRRLISRLLYLDFT</sequence>
<gene>
    <name evidence="3" type="ORF">LIER_36030</name>
</gene>
<comment type="caution">
    <text evidence="3">The sequence shown here is derived from an EMBL/GenBank/DDBJ whole genome shotgun (WGS) entry which is preliminary data.</text>
</comment>
<dbReference type="Pfam" id="PF07727">
    <property type="entry name" value="RVT_2"/>
    <property type="match status" value="1"/>
</dbReference>
<feature type="region of interest" description="Disordered" evidence="1">
    <location>
        <begin position="1"/>
        <end position="31"/>
    </location>
</feature>
<organism evidence="3 4">
    <name type="scientific">Lithospermum erythrorhizon</name>
    <name type="common">Purple gromwell</name>
    <name type="synonym">Lithospermum officinale var. erythrorhizon</name>
    <dbReference type="NCBI Taxonomy" id="34254"/>
    <lineage>
        <taxon>Eukaryota</taxon>
        <taxon>Viridiplantae</taxon>
        <taxon>Streptophyta</taxon>
        <taxon>Embryophyta</taxon>
        <taxon>Tracheophyta</taxon>
        <taxon>Spermatophyta</taxon>
        <taxon>Magnoliopsida</taxon>
        <taxon>eudicotyledons</taxon>
        <taxon>Gunneridae</taxon>
        <taxon>Pentapetalae</taxon>
        <taxon>asterids</taxon>
        <taxon>lamiids</taxon>
        <taxon>Boraginales</taxon>
        <taxon>Boraginaceae</taxon>
        <taxon>Boraginoideae</taxon>
        <taxon>Lithospermeae</taxon>
        <taxon>Lithospermum</taxon>
    </lineage>
</organism>
<dbReference type="EMBL" id="BAABME010016194">
    <property type="protein sequence ID" value="GAA0144882.1"/>
    <property type="molecule type" value="Genomic_DNA"/>
</dbReference>
<accession>A0AAV3P4E0</accession>